<evidence type="ECO:0000256" key="1">
    <source>
        <dbReference type="SAM" id="MobiDB-lite"/>
    </source>
</evidence>
<evidence type="ECO:0000313" key="2">
    <source>
        <dbReference type="EMBL" id="DAF86379.1"/>
    </source>
</evidence>
<organism evidence="2">
    <name type="scientific">Siphoviridae sp. ctmxA102</name>
    <dbReference type="NCBI Taxonomy" id="2825657"/>
    <lineage>
        <taxon>Viruses</taxon>
        <taxon>Duplodnaviria</taxon>
        <taxon>Heunggongvirae</taxon>
        <taxon>Uroviricota</taxon>
        <taxon>Caudoviricetes</taxon>
    </lineage>
</organism>
<feature type="region of interest" description="Disordered" evidence="1">
    <location>
        <begin position="28"/>
        <end position="48"/>
    </location>
</feature>
<feature type="compositionally biased region" description="Basic residues" evidence="1">
    <location>
        <begin position="28"/>
        <end position="39"/>
    </location>
</feature>
<accession>A0A8S5TW07</accession>
<reference evidence="2" key="1">
    <citation type="journal article" date="2021" name="Proc. Natl. Acad. Sci. U.S.A.">
        <title>A Catalog of Tens of Thousands of Viruses from Human Metagenomes Reveals Hidden Associations with Chronic Diseases.</title>
        <authorList>
            <person name="Tisza M.J."/>
            <person name="Buck C.B."/>
        </authorList>
    </citation>
    <scope>NUCLEOTIDE SEQUENCE</scope>
    <source>
        <strain evidence="2">CtmxA102</strain>
    </source>
</reference>
<sequence>MTIEEARKIIKKTESPYLKRDMQKFIQRQKKKNMIKQKKGCTTEKGEG</sequence>
<protein>
    <submittedName>
        <fullName evidence="2">Uncharacterized protein</fullName>
    </submittedName>
</protein>
<name>A0A8S5TW07_9CAUD</name>
<proteinExistence type="predicted"/>
<dbReference type="EMBL" id="BK015943">
    <property type="protein sequence ID" value="DAF86379.1"/>
    <property type="molecule type" value="Genomic_DNA"/>
</dbReference>